<keyword evidence="2" id="KW-1185">Reference proteome</keyword>
<proteinExistence type="predicted"/>
<dbReference type="InterPro" id="IPR006944">
    <property type="entry name" value="Phage/GTA_portal"/>
</dbReference>
<name>A0ABS6K114_9BACI</name>
<protein>
    <submittedName>
        <fullName evidence="1">Phage portal protein</fullName>
    </submittedName>
</protein>
<comment type="caution">
    <text evidence="1">The sequence shown here is derived from an EMBL/GenBank/DDBJ whole genome shotgun (WGS) entry which is preliminary data.</text>
</comment>
<sequence length="405" mass="46490">MFSKIFGNKKQAESTFKRFELINDSSTTFYSWDGNLFDNDIVRSCVRPKANAIGKLNAKHIRGHDENMVINPDPHIREILQNPNPYMSMQDFLMKMILQRELNHNAFAYVKRDPLGHPEEIYPLPASSVELLEKGGEMFAKFRFRTGKYIVVPYEDIIHLRKDFYDHDFFGSGGVHVLKPVMEVITTTDQGVVNAIKNSAVIRWLLKFKNVLKPEDKKIQVKEFVDNYLQITNEGGAAASDPRYEVEQVNNENYVPNAEQMEKSVQRLYAYFGVNEKIVQNKFTEDEWNAFYESELEPPIIQLSNAFTNVFFTKRERGYGNKILFESSNLAYASMKTKLSLVQMVDRGALVPNKWNEIMGLPPVEGGNKPIRRLDTATVEDGDKFVKEVNKENEQQSDGEDSGAN</sequence>
<accession>A0ABS6K114</accession>
<dbReference type="Proteomes" id="UP000790580">
    <property type="component" value="Unassembled WGS sequence"/>
</dbReference>
<dbReference type="EMBL" id="JAHQCR010000088">
    <property type="protein sequence ID" value="MBU9724132.1"/>
    <property type="molecule type" value="Genomic_DNA"/>
</dbReference>
<dbReference type="RefSeq" id="WP_088077791.1">
    <property type="nucleotide sequence ID" value="NZ_JAHQCR010000088.1"/>
</dbReference>
<organism evidence="1 2">
    <name type="scientific">Evansella alkalicola</name>
    <dbReference type="NCBI Taxonomy" id="745819"/>
    <lineage>
        <taxon>Bacteria</taxon>
        <taxon>Bacillati</taxon>
        <taxon>Bacillota</taxon>
        <taxon>Bacilli</taxon>
        <taxon>Bacillales</taxon>
        <taxon>Bacillaceae</taxon>
        <taxon>Evansella</taxon>
    </lineage>
</organism>
<reference evidence="1 2" key="1">
    <citation type="submission" date="2021-06" db="EMBL/GenBank/DDBJ databases">
        <title>Bacillus sp. RD4P76, an endophyte from a halophyte.</title>
        <authorList>
            <person name="Sun J.-Q."/>
        </authorList>
    </citation>
    <scope>NUCLEOTIDE SEQUENCE [LARGE SCALE GENOMIC DNA]</scope>
    <source>
        <strain evidence="1 2">JCM 17098</strain>
    </source>
</reference>
<evidence type="ECO:0000313" key="1">
    <source>
        <dbReference type="EMBL" id="MBU9724132.1"/>
    </source>
</evidence>
<dbReference type="Pfam" id="PF04860">
    <property type="entry name" value="Phage_portal"/>
    <property type="match status" value="1"/>
</dbReference>
<evidence type="ECO:0000313" key="2">
    <source>
        <dbReference type="Proteomes" id="UP000790580"/>
    </source>
</evidence>
<gene>
    <name evidence="1" type="ORF">KS407_22160</name>
</gene>